<organism evidence="1 2">
    <name type="scientific">Macroventuria anomochaeta</name>
    <dbReference type="NCBI Taxonomy" id="301207"/>
    <lineage>
        <taxon>Eukaryota</taxon>
        <taxon>Fungi</taxon>
        <taxon>Dikarya</taxon>
        <taxon>Ascomycota</taxon>
        <taxon>Pezizomycotina</taxon>
        <taxon>Dothideomycetes</taxon>
        <taxon>Pleosporomycetidae</taxon>
        <taxon>Pleosporales</taxon>
        <taxon>Pleosporineae</taxon>
        <taxon>Didymellaceae</taxon>
        <taxon>Macroventuria</taxon>
    </lineage>
</organism>
<evidence type="ECO:0000313" key="1">
    <source>
        <dbReference type="EMBL" id="KAF2632991.1"/>
    </source>
</evidence>
<protein>
    <submittedName>
        <fullName evidence="1">Uncharacterized protein</fullName>
    </submittedName>
</protein>
<evidence type="ECO:0000313" key="2">
    <source>
        <dbReference type="Proteomes" id="UP000799754"/>
    </source>
</evidence>
<keyword evidence="2" id="KW-1185">Reference proteome</keyword>
<sequence>MMLSLVLLHPLKSGKQRYAIQLQLRSKFTKPHTNKDELIDQTIDLAARLLFIIDFGDLLYGFSGNERLQWETGPIEECVASHFGQLPSLGHEGVKFGRPFNASSLVRVAGLELVPTSNLLDHLRLIDDDTKLNIFFRVSF</sequence>
<dbReference type="Proteomes" id="UP000799754">
    <property type="component" value="Unassembled WGS sequence"/>
</dbReference>
<comment type="caution">
    <text evidence="1">The sequence shown here is derived from an EMBL/GenBank/DDBJ whole genome shotgun (WGS) entry which is preliminary data.</text>
</comment>
<accession>A0ACB6SF91</accession>
<proteinExistence type="predicted"/>
<reference evidence="1" key="1">
    <citation type="journal article" date="2020" name="Stud. Mycol.">
        <title>101 Dothideomycetes genomes: a test case for predicting lifestyles and emergence of pathogens.</title>
        <authorList>
            <person name="Haridas S."/>
            <person name="Albert R."/>
            <person name="Binder M."/>
            <person name="Bloem J."/>
            <person name="Labutti K."/>
            <person name="Salamov A."/>
            <person name="Andreopoulos B."/>
            <person name="Baker S."/>
            <person name="Barry K."/>
            <person name="Bills G."/>
            <person name="Bluhm B."/>
            <person name="Cannon C."/>
            <person name="Castanera R."/>
            <person name="Culley D."/>
            <person name="Daum C."/>
            <person name="Ezra D."/>
            <person name="Gonzalez J."/>
            <person name="Henrissat B."/>
            <person name="Kuo A."/>
            <person name="Liang C."/>
            <person name="Lipzen A."/>
            <person name="Lutzoni F."/>
            <person name="Magnuson J."/>
            <person name="Mondo S."/>
            <person name="Nolan M."/>
            <person name="Ohm R."/>
            <person name="Pangilinan J."/>
            <person name="Park H.-J."/>
            <person name="Ramirez L."/>
            <person name="Alfaro M."/>
            <person name="Sun H."/>
            <person name="Tritt A."/>
            <person name="Yoshinaga Y."/>
            <person name="Zwiers L.-H."/>
            <person name="Turgeon B."/>
            <person name="Goodwin S."/>
            <person name="Spatafora J."/>
            <person name="Crous P."/>
            <person name="Grigoriev I."/>
        </authorList>
    </citation>
    <scope>NUCLEOTIDE SEQUENCE</scope>
    <source>
        <strain evidence="1">CBS 525.71</strain>
    </source>
</reference>
<name>A0ACB6SF91_9PLEO</name>
<gene>
    <name evidence="1" type="ORF">BU25DRAFT_406265</name>
</gene>
<dbReference type="EMBL" id="MU006702">
    <property type="protein sequence ID" value="KAF2632991.1"/>
    <property type="molecule type" value="Genomic_DNA"/>
</dbReference>